<dbReference type="PANTHER" id="PTHR11908:SF132">
    <property type="entry name" value="ALDEHYDE OXIDASE 1-RELATED"/>
    <property type="match status" value="1"/>
</dbReference>
<dbReference type="InterPro" id="IPR008274">
    <property type="entry name" value="AldOxase/xan_DH_MoCoBD1"/>
</dbReference>
<evidence type="ECO:0000256" key="2">
    <source>
        <dbReference type="ARBA" id="ARBA00022505"/>
    </source>
</evidence>
<dbReference type="InterPro" id="IPR001041">
    <property type="entry name" value="2Fe-2S_ferredoxin-type"/>
</dbReference>
<name>I2PWN7_9BACT</name>
<evidence type="ECO:0000259" key="6">
    <source>
        <dbReference type="PROSITE" id="PS51085"/>
    </source>
</evidence>
<dbReference type="Pfam" id="PF02738">
    <property type="entry name" value="MoCoBD_1"/>
    <property type="match status" value="1"/>
</dbReference>
<dbReference type="InterPro" id="IPR006058">
    <property type="entry name" value="2Fe2S_fd_BS"/>
</dbReference>
<dbReference type="Gene3D" id="3.10.20.30">
    <property type="match status" value="1"/>
</dbReference>
<dbReference type="GO" id="GO:0051537">
    <property type="term" value="F:2 iron, 2 sulfur cluster binding"/>
    <property type="evidence" value="ECO:0007669"/>
    <property type="project" value="InterPro"/>
</dbReference>
<dbReference type="Pfam" id="PF00111">
    <property type="entry name" value="Fer2"/>
    <property type="match status" value="1"/>
</dbReference>
<dbReference type="HOGENOM" id="CLU_001681_2_3_7"/>
<dbReference type="Pfam" id="PF01799">
    <property type="entry name" value="Fer2_2"/>
    <property type="match status" value="1"/>
</dbReference>
<evidence type="ECO:0000256" key="5">
    <source>
        <dbReference type="ARBA" id="ARBA00023004"/>
    </source>
</evidence>
<dbReference type="CDD" id="cd00207">
    <property type="entry name" value="fer2"/>
    <property type="match status" value="1"/>
</dbReference>
<evidence type="ECO:0000313" key="7">
    <source>
        <dbReference type="EMBL" id="EIG51943.1"/>
    </source>
</evidence>
<dbReference type="InterPro" id="IPR036884">
    <property type="entry name" value="2Fe-2S-bd_dom_sf"/>
</dbReference>
<dbReference type="SUPFAM" id="SSF47741">
    <property type="entry name" value="CO dehydrogenase ISP C-domain like"/>
    <property type="match status" value="1"/>
</dbReference>
<dbReference type="Pfam" id="PF20256">
    <property type="entry name" value="MoCoBD_2"/>
    <property type="match status" value="1"/>
</dbReference>
<dbReference type="Gene3D" id="3.30.365.10">
    <property type="entry name" value="Aldehyde oxidase/xanthine dehydrogenase, molybdopterin binding domain"/>
    <property type="match status" value="4"/>
</dbReference>
<dbReference type="Pfam" id="PF01315">
    <property type="entry name" value="Ald_Xan_dh_C"/>
    <property type="match status" value="1"/>
</dbReference>
<dbReference type="InterPro" id="IPR036010">
    <property type="entry name" value="2Fe-2S_ferredoxin-like_sf"/>
</dbReference>
<organism evidence="7">
    <name type="scientific">Desulfovibrio sp. U5L</name>
    <dbReference type="NCBI Taxonomy" id="596152"/>
    <lineage>
        <taxon>Bacteria</taxon>
        <taxon>Pseudomonadati</taxon>
        <taxon>Thermodesulfobacteriota</taxon>
        <taxon>Desulfovibrionia</taxon>
        <taxon>Desulfovibrionales</taxon>
        <taxon>Desulfovibrionaceae</taxon>
        <taxon>Desulfovibrio</taxon>
    </lineage>
</organism>
<proteinExistence type="inferred from homology"/>
<evidence type="ECO:0000256" key="3">
    <source>
        <dbReference type="ARBA" id="ARBA00022723"/>
    </source>
</evidence>
<dbReference type="GO" id="GO:0016491">
    <property type="term" value="F:oxidoreductase activity"/>
    <property type="evidence" value="ECO:0007669"/>
    <property type="project" value="UniProtKB-KW"/>
</dbReference>
<keyword evidence="5" id="KW-0408">Iron</keyword>
<dbReference type="InterPro" id="IPR054705">
    <property type="entry name" value="Mop"/>
</dbReference>
<accession>I2PWN7</accession>
<dbReference type="InterPro" id="IPR036856">
    <property type="entry name" value="Ald_Oxase/Xan_DH_a/b_sf"/>
</dbReference>
<keyword evidence="2" id="KW-0500">Molybdenum</keyword>
<evidence type="ECO:0000256" key="1">
    <source>
        <dbReference type="ARBA" id="ARBA00006849"/>
    </source>
</evidence>
<keyword evidence="3" id="KW-0479">Metal-binding</keyword>
<gene>
    <name evidence="7" type="ORF">DesU5LDRAFT_0227</name>
</gene>
<dbReference type="Gene3D" id="1.10.150.120">
    <property type="entry name" value="[2Fe-2S]-binding domain"/>
    <property type="match status" value="1"/>
</dbReference>
<dbReference type="eggNOG" id="COG1529">
    <property type="taxonomic scope" value="Bacteria"/>
</dbReference>
<dbReference type="InterPro" id="IPR000674">
    <property type="entry name" value="Ald_Oxase/Xan_DH_a/b"/>
</dbReference>
<evidence type="ECO:0000256" key="4">
    <source>
        <dbReference type="ARBA" id="ARBA00023002"/>
    </source>
</evidence>
<dbReference type="InterPro" id="IPR046867">
    <property type="entry name" value="AldOxase/xan_DH_MoCoBD2"/>
</dbReference>
<dbReference type="InterPro" id="IPR037165">
    <property type="entry name" value="AldOxase/xan_DH_Mopterin-bd_sf"/>
</dbReference>
<dbReference type="AlphaFoldDB" id="I2PWN7"/>
<dbReference type="InterPro" id="IPR002888">
    <property type="entry name" value="2Fe-2S-bd"/>
</dbReference>
<dbReference type="SUPFAM" id="SSF56003">
    <property type="entry name" value="Molybdenum cofactor-binding domain"/>
    <property type="match status" value="1"/>
</dbReference>
<dbReference type="GO" id="GO:0005506">
    <property type="term" value="F:iron ion binding"/>
    <property type="evidence" value="ECO:0007669"/>
    <property type="project" value="InterPro"/>
</dbReference>
<sequence>MPRKMLLNINGVDKLIVTDPEESLANALRALGLTGTKVGCGTGQCGTCTVLLDGKVIRSCARKMKNVPEFSKIVTIEGLGSPTNLHPLQLSWIVHGGVQCGICTPGFIVSAKGLLDTNPNPTREEVREWFQKNRNACRCTGYKPLVDAVMDAAAVGRGEKSMDDLAFKMPADQRIYNSDVPKPTALAKVTGLCDYGDDINHKLPFKAWHLAEVHARVSHARILSVDTSEAEKMPGVVKVITARDIKGTNRINGMCSYPTNKSDGFERCIINDEKVYQYGDVLAVVAAHTEKEARAAADKVKVALEELPAYMNGLAAVAEDAMEIHPGTPNMFCDMACIKGEETKPLFETAPYVVEGSFHTTRQPHLVLEPMVGLAYFDEEGRLTVQSKSQFLHAVPLMVAEAVGIAPDKVRVIDNPVGGSFGCTMSPHLEAVLMACCLILDHPVCLHFDYAEQSFFTGKRATSYFNVRLAADEQGKLTAMEYDFLFDHGAYHDGTSDPLIEKGFRWCGAGLYFPNVRGVGRICCSNHAFGTAFRAFGSPQALFATEQLADMMAEKIGIDPLEFRYRNTYWPGTTMTSGCTMDVHPLPKLVEMMRPKYHAALERAGKESTPEKKRGVGLAFGMYDSTFSANDFCEIIFELNPDNTVTLLCGWHDMGQGADAGALVLAHEALRPLGLKPEQIRLVMNDTALHPFYGAAAGSRSHYMGGKAMIDGANQLMAAMRKPDGTFRTHEEMARENIPVRYNGKATTVGYSSPCDFNTMQGNPNPTQTYGLFMAEVAVDTKTGKTKVVKMTLHADFGPIGSKLAVDGQMYGGIAQGIGLALTEDFVDPARDVTLRAQGFPYIMDIPDDIELEYTETVRPTGPFGSSGCAELPLTSGHVAIVNAIYNATGVRIYELPATPEKVLKGIKALEKGGKLLPPPKYYLGSDMYERLEYLRQHPVVSGEEAS</sequence>
<dbReference type="Gene3D" id="3.90.1170.50">
    <property type="entry name" value="Aldehyde oxidase/xanthine dehydrogenase, a/b hammerhead"/>
    <property type="match status" value="1"/>
</dbReference>
<feature type="domain" description="2Fe-2S ferredoxin-type" evidence="6">
    <location>
        <begin position="3"/>
        <end position="79"/>
    </location>
</feature>
<comment type="similarity">
    <text evidence="1">Belongs to the xanthine dehydrogenase family.</text>
</comment>
<dbReference type="InterPro" id="IPR016208">
    <property type="entry name" value="Ald_Oxase/xanthine_DH-like"/>
</dbReference>
<protein>
    <submittedName>
        <fullName evidence="7">Aerobic-type carbon monoxide dehydrogenase, large subunit CoxL/CutL-like protein</fullName>
    </submittedName>
</protein>
<dbReference type="SUPFAM" id="SSF54292">
    <property type="entry name" value="2Fe-2S ferredoxin-like"/>
    <property type="match status" value="1"/>
</dbReference>
<keyword evidence="4" id="KW-0560">Oxidoreductase</keyword>
<dbReference type="SUPFAM" id="SSF54665">
    <property type="entry name" value="CO dehydrogenase molybdoprotein N-domain-like"/>
    <property type="match status" value="1"/>
</dbReference>
<dbReference type="OrthoDB" id="9775084at2"/>
<dbReference type="PROSITE" id="PS00197">
    <property type="entry name" value="2FE2S_FER_1"/>
    <property type="match status" value="1"/>
</dbReference>
<dbReference type="SMART" id="SM01008">
    <property type="entry name" value="Ald_Xan_dh_C"/>
    <property type="match status" value="1"/>
</dbReference>
<dbReference type="PANTHER" id="PTHR11908">
    <property type="entry name" value="XANTHINE DEHYDROGENASE"/>
    <property type="match status" value="1"/>
</dbReference>
<dbReference type="InterPro" id="IPR012675">
    <property type="entry name" value="Beta-grasp_dom_sf"/>
</dbReference>
<dbReference type="EMBL" id="JH600068">
    <property type="protein sequence ID" value="EIG51943.1"/>
    <property type="molecule type" value="Genomic_DNA"/>
</dbReference>
<reference evidence="7" key="1">
    <citation type="submission" date="2011-11" db="EMBL/GenBank/DDBJ databases">
        <title>Improved High-Quality Draft sequence of Desulfovibrio sp. U5L.</title>
        <authorList>
            <consortium name="US DOE Joint Genome Institute"/>
            <person name="Lucas S."/>
            <person name="Han J."/>
            <person name="Lapidus A."/>
            <person name="Cheng J.-F."/>
            <person name="Goodwin L."/>
            <person name="Pitluck S."/>
            <person name="Peters L."/>
            <person name="Ovchinnikova G."/>
            <person name="Held B."/>
            <person name="Detter J.C."/>
            <person name="Han C."/>
            <person name="Tapia R."/>
            <person name="Land M."/>
            <person name="Hauser L."/>
            <person name="Kyrpides N."/>
            <person name="Ivanova N."/>
            <person name="Pagani I."/>
            <person name="Gabster J."/>
            <person name="Walker C."/>
            <person name="Stolyar S."/>
            <person name="Stahl D."/>
            <person name="Arkin A."/>
            <person name="Dehal P."/>
            <person name="Hazen T."/>
            <person name="Woyke T."/>
        </authorList>
    </citation>
    <scope>NUCLEOTIDE SEQUENCE [LARGE SCALE GENOMIC DNA]</scope>
    <source>
        <strain evidence="7">U5L</strain>
    </source>
</reference>
<dbReference type="NCBIfam" id="NF045668">
    <property type="entry name" value="pterin_aldehy"/>
    <property type="match status" value="1"/>
</dbReference>
<dbReference type="eggNOG" id="COG2080">
    <property type="taxonomic scope" value="Bacteria"/>
</dbReference>
<dbReference type="PROSITE" id="PS51085">
    <property type="entry name" value="2FE2S_FER_2"/>
    <property type="match status" value="1"/>
</dbReference>
<dbReference type="PIRSF" id="PIRSF000127">
    <property type="entry name" value="Xanthine_DH"/>
    <property type="match status" value="1"/>
</dbReference>
<dbReference type="STRING" id="596152.DesU5LDRAFT_0227"/>